<dbReference type="PANTHER" id="PTHR43065:SF42">
    <property type="entry name" value="TWO-COMPONENT SENSOR PPRA"/>
    <property type="match status" value="1"/>
</dbReference>
<evidence type="ECO:0000256" key="5">
    <source>
        <dbReference type="SAM" id="Phobius"/>
    </source>
</evidence>
<feature type="transmembrane region" description="Helical" evidence="5">
    <location>
        <begin position="132"/>
        <end position="153"/>
    </location>
</feature>
<dbReference type="SMART" id="SM00448">
    <property type="entry name" value="REC"/>
    <property type="match status" value="1"/>
</dbReference>
<name>A0A0D0QCY4_9RHOB</name>
<feature type="transmembrane region" description="Helical" evidence="5">
    <location>
        <begin position="104"/>
        <end position="125"/>
    </location>
</feature>
<dbReference type="PRINTS" id="PR00344">
    <property type="entry name" value="BCTRLSENSOR"/>
</dbReference>
<dbReference type="Gene3D" id="3.30.565.10">
    <property type="entry name" value="Histidine kinase-like ATPase, C-terminal domain"/>
    <property type="match status" value="1"/>
</dbReference>
<feature type="domain" description="Response regulatory" evidence="7">
    <location>
        <begin position="641"/>
        <end position="753"/>
    </location>
</feature>
<dbReference type="AlphaFoldDB" id="A0A0D0QCY4"/>
<protein>
    <recommendedName>
        <fullName evidence="2">histidine kinase</fullName>
        <ecNumber evidence="2">2.7.13.3</ecNumber>
    </recommendedName>
</protein>
<dbReference type="InterPro" id="IPR005467">
    <property type="entry name" value="His_kinase_dom"/>
</dbReference>
<dbReference type="SUPFAM" id="SSF55874">
    <property type="entry name" value="ATPase domain of HSP90 chaperone/DNA topoisomerase II/histidine kinase"/>
    <property type="match status" value="1"/>
</dbReference>
<dbReference type="PATRIC" id="fig|1123501.6.peg.2704"/>
<comment type="caution">
    <text evidence="8">The sequence shown here is derived from an EMBL/GenBank/DDBJ whole genome shotgun (WGS) entry which is preliminary data.</text>
</comment>
<feature type="transmembrane region" description="Helical" evidence="5">
    <location>
        <begin position="204"/>
        <end position="225"/>
    </location>
</feature>
<dbReference type="Gene3D" id="1.10.287.130">
    <property type="match status" value="1"/>
</dbReference>
<dbReference type="SMART" id="SM00387">
    <property type="entry name" value="HATPase_c"/>
    <property type="match status" value="1"/>
</dbReference>
<gene>
    <name evidence="8" type="ORF">Wenmar_02592</name>
</gene>
<dbReference type="OrthoDB" id="9796100at2"/>
<keyword evidence="8" id="KW-0808">Transferase</keyword>
<sequence>MNDGPAAARPARLRDALTLVVVAVGLAVLLVGWGLGIDAVTRVAPGLPAMVPTTALCFVLIGGGLFLATRGRATAARVAAGTTVVLVAGVGLSELAGRMAADRMSLSTILSFLLSAVALFGTTVPGSAGRRLLVASTCCGTIALIALTGYVFSAEALVELLPFRGMAVHTAALFLLVSAAILLDQPERTWVRYVLGSGRGSRAARRLFPVVIVLPFLMTFATLVATDHGLLDADLRLGLLATVLTALAIGAVLRNAAVENAAEQRGIDSEVRLRALVDGLYTSIMAFDRSGALRFSNASADRLVAETGGGRAERWLAESVFLDPETFRPLPPDSVDFRRPWDVPVVGTRLIGLAVPDGGQRILHLSGGEWRESKGHRNVLLMLRDVTDEFYAVRGRQAAERLNVLGEIAGGIAHDVANLLGVIRLSADVGALQASDPEARAEFDAIRAACDRGAELTSRVLTFARSREPALEAADLAEILPNVVALARRTLPSGLTIDLPDLSGPLTVEADGGLLESAVLNLLVNARDAIVESGQGGRVSVSVVADGDEVVIEVADDGPGMAPYVLRRANEPFFTTREATGGTGLGLATVARCAEVAGGRFQLSSTEGAGTVARLTLRAADAPLPQKAAAPSGRDALAGRRVLVVEDDPAYRRSLVDLLTSHGADVRSVADGEAALAALEAARPDLVLTDLQLPGRADGLDVVRRARQRYPGLPTLLLSGVAGARPVLDGTPLQALKKPIGADTLLAEIVGALGPD</sequence>
<dbReference type="InterPro" id="IPR036097">
    <property type="entry name" value="HisK_dim/P_sf"/>
</dbReference>
<dbReference type="GO" id="GO:0000155">
    <property type="term" value="F:phosphorelay sensor kinase activity"/>
    <property type="evidence" value="ECO:0007669"/>
    <property type="project" value="InterPro"/>
</dbReference>
<dbReference type="InterPro" id="IPR003594">
    <property type="entry name" value="HATPase_dom"/>
</dbReference>
<evidence type="ECO:0000259" key="7">
    <source>
        <dbReference type="PROSITE" id="PS50110"/>
    </source>
</evidence>
<evidence type="ECO:0000256" key="2">
    <source>
        <dbReference type="ARBA" id="ARBA00012438"/>
    </source>
</evidence>
<dbReference type="Pfam" id="PF02518">
    <property type="entry name" value="HATPase_c"/>
    <property type="match status" value="1"/>
</dbReference>
<evidence type="ECO:0000256" key="4">
    <source>
        <dbReference type="PROSITE-ProRule" id="PRU00169"/>
    </source>
</evidence>
<dbReference type="STRING" id="1123501.Wenmar_02592"/>
<feature type="domain" description="Histidine kinase" evidence="6">
    <location>
        <begin position="411"/>
        <end position="621"/>
    </location>
</feature>
<dbReference type="InterPro" id="IPR001789">
    <property type="entry name" value="Sig_transdc_resp-reg_receiver"/>
</dbReference>
<dbReference type="SUPFAM" id="SSF47384">
    <property type="entry name" value="Homodimeric domain of signal transducing histidine kinase"/>
    <property type="match status" value="1"/>
</dbReference>
<feature type="modified residue" description="4-aspartylphosphate" evidence="4">
    <location>
        <position position="690"/>
    </location>
</feature>
<keyword evidence="9" id="KW-1185">Reference proteome</keyword>
<dbReference type="eggNOG" id="COG4191">
    <property type="taxonomic scope" value="Bacteria"/>
</dbReference>
<dbReference type="EC" id="2.7.13.3" evidence="2"/>
<dbReference type="InterPro" id="IPR011006">
    <property type="entry name" value="CheY-like_superfamily"/>
</dbReference>
<dbReference type="PANTHER" id="PTHR43065">
    <property type="entry name" value="SENSOR HISTIDINE KINASE"/>
    <property type="match status" value="1"/>
</dbReference>
<keyword evidence="5" id="KW-0812">Transmembrane</keyword>
<feature type="transmembrane region" description="Helical" evidence="5">
    <location>
        <begin position="165"/>
        <end position="183"/>
    </location>
</feature>
<feature type="transmembrane region" description="Helical" evidence="5">
    <location>
        <begin position="16"/>
        <end position="37"/>
    </location>
</feature>
<dbReference type="EMBL" id="AONG01000012">
    <property type="protein sequence ID" value="KIQ68863.1"/>
    <property type="molecule type" value="Genomic_DNA"/>
</dbReference>
<comment type="catalytic activity">
    <reaction evidence="1">
        <text>ATP + protein L-histidine = ADP + protein N-phospho-L-histidine.</text>
        <dbReference type="EC" id="2.7.13.3"/>
    </reaction>
</comment>
<dbReference type="InterPro" id="IPR004358">
    <property type="entry name" value="Sig_transdc_His_kin-like_C"/>
</dbReference>
<dbReference type="SUPFAM" id="SSF52172">
    <property type="entry name" value="CheY-like"/>
    <property type="match status" value="1"/>
</dbReference>
<feature type="transmembrane region" description="Helical" evidence="5">
    <location>
        <begin position="75"/>
        <end position="92"/>
    </location>
</feature>
<dbReference type="PROSITE" id="PS50109">
    <property type="entry name" value="HIS_KIN"/>
    <property type="match status" value="1"/>
</dbReference>
<proteinExistence type="predicted"/>
<dbReference type="InterPro" id="IPR003661">
    <property type="entry name" value="HisK_dim/P_dom"/>
</dbReference>
<dbReference type="Proteomes" id="UP000035100">
    <property type="component" value="Unassembled WGS sequence"/>
</dbReference>
<keyword evidence="3 4" id="KW-0597">Phosphoprotein</keyword>
<dbReference type="PROSITE" id="PS50110">
    <property type="entry name" value="RESPONSE_REGULATORY"/>
    <property type="match status" value="1"/>
</dbReference>
<keyword evidence="8" id="KW-0418">Kinase</keyword>
<feature type="transmembrane region" description="Helical" evidence="5">
    <location>
        <begin position="49"/>
        <end position="68"/>
    </location>
</feature>
<accession>A0A0D0QCY4</accession>
<dbReference type="InterPro" id="IPR036890">
    <property type="entry name" value="HATPase_C_sf"/>
</dbReference>
<dbReference type="CDD" id="cd00156">
    <property type="entry name" value="REC"/>
    <property type="match status" value="1"/>
</dbReference>
<evidence type="ECO:0000313" key="8">
    <source>
        <dbReference type="EMBL" id="KIQ68863.1"/>
    </source>
</evidence>
<dbReference type="Pfam" id="PF00072">
    <property type="entry name" value="Response_reg"/>
    <property type="match status" value="1"/>
</dbReference>
<evidence type="ECO:0000259" key="6">
    <source>
        <dbReference type="PROSITE" id="PS50109"/>
    </source>
</evidence>
<keyword evidence="5" id="KW-1133">Transmembrane helix</keyword>
<dbReference type="CDD" id="cd00082">
    <property type="entry name" value="HisKA"/>
    <property type="match status" value="1"/>
</dbReference>
<evidence type="ECO:0000256" key="1">
    <source>
        <dbReference type="ARBA" id="ARBA00000085"/>
    </source>
</evidence>
<evidence type="ECO:0000256" key="3">
    <source>
        <dbReference type="ARBA" id="ARBA00022553"/>
    </source>
</evidence>
<evidence type="ECO:0000313" key="9">
    <source>
        <dbReference type="Proteomes" id="UP000035100"/>
    </source>
</evidence>
<dbReference type="RefSeq" id="WP_018301495.1">
    <property type="nucleotide sequence ID" value="NZ_KB902277.1"/>
</dbReference>
<dbReference type="Gene3D" id="3.40.50.2300">
    <property type="match status" value="1"/>
</dbReference>
<keyword evidence="5" id="KW-0472">Membrane</keyword>
<organism evidence="8 9">
    <name type="scientific">Wenxinia marina DSM 24838</name>
    <dbReference type="NCBI Taxonomy" id="1123501"/>
    <lineage>
        <taxon>Bacteria</taxon>
        <taxon>Pseudomonadati</taxon>
        <taxon>Pseudomonadota</taxon>
        <taxon>Alphaproteobacteria</taxon>
        <taxon>Rhodobacterales</taxon>
        <taxon>Roseobacteraceae</taxon>
        <taxon>Wenxinia</taxon>
    </lineage>
</organism>
<reference evidence="8 9" key="1">
    <citation type="submission" date="2013-01" db="EMBL/GenBank/DDBJ databases">
        <authorList>
            <person name="Fiebig A."/>
            <person name="Goeker M."/>
            <person name="Klenk H.-P.P."/>
        </authorList>
    </citation>
    <scope>NUCLEOTIDE SEQUENCE [LARGE SCALE GENOMIC DNA]</scope>
    <source>
        <strain evidence="8 9">DSM 24838</strain>
    </source>
</reference>
<dbReference type="SMART" id="SM00388">
    <property type="entry name" value="HisKA"/>
    <property type="match status" value="1"/>
</dbReference>